<evidence type="ECO:0000313" key="2">
    <source>
        <dbReference type="Proteomes" id="UP000612585"/>
    </source>
</evidence>
<dbReference type="RefSeq" id="WP_203988412.1">
    <property type="nucleotide sequence ID" value="NZ_BOPG01000009.1"/>
</dbReference>
<evidence type="ECO:0000313" key="1">
    <source>
        <dbReference type="EMBL" id="GIJ53907.1"/>
    </source>
</evidence>
<name>A0A8J4DZC5_9ACTN</name>
<keyword evidence="2" id="KW-1185">Reference proteome</keyword>
<dbReference type="EMBL" id="BOPG01000009">
    <property type="protein sequence ID" value="GIJ53907.1"/>
    <property type="molecule type" value="Genomic_DNA"/>
</dbReference>
<protein>
    <submittedName>
        <fullName evidence="1">Uncharacterized protein</fullName>
    </submittedName>
</protein>
<organism evidence="1 2">
    <name type="scientific">Virgisporangium aurantiacum</name>
    <dbReference type="NCBI Taxonomy" id="175570"/>
    <lineage>
        <taxon>Bacteria</taxon>
        <taxon>Bacillati</taxon>
        <taxon>Actinomycetota</taxon>
        <taxon>Actinomycetes</taxon>
        <taxon>Micromonosporales</taxon>
        <taxon>Micromonosporaceae</taxon>
        <taxon>Virgisporangium</taxon>
    </lineage>
</organism>
<gene>
    <name evidence="1" type="ORF">Vau01_014230</name>
</gene>
<sequence>MSTLPNAAPVPSTPAEPVLPADAFTSTDLTEMRNAGLIFAGAIADISFHHITDPGSWYCFGNAPDEMARLHAALDQMAEAIQDARDWLTAIERRVRRAVAGRGGAK</sequence>
<reference evidence="1" key="1">
    <citation type="submission" date="2021-01" db="EMBL/GenBank/DDBJ databases">
        <title>Whole genome shotgun sequence of Virgisporangium aurantiacum NBRC 16421.</title>
        <authorList>
            <person name="Komaki H."/>
            <person name="Tamura T."/>
        </authorList>
    </citation>
    <scope>NUCLEOTIDE SEQUENCE</scope>
    <source>
        <strain evidence="1">NBRC 16421</strain>
    </source>
</reference>
<dbReference type="AlphaFoldDB" id="A0A8J4DZC5"/>
<proteinExistence type="predicted"/>
<accession>A0A8J4DZC5</accession>
<dbReference type="Proteomes" id="UP000612585">
    <property type="component" value="Unassembled WGS sequence"/>
</dbReference>
<comment type="caution">
    <text evidence="1">The sequence shown here is derived from an EMBL/GenBank/DDBJ whole genome shotgun (WGS) entry which is preliminary data.</text>
</comment>